<feature type="region of interest" description="Disordered" evidence="1">
    <location>
        <begin position="105"/>
        <end position="132"/>
    </location>
</feature>
<reference evidence="2" key="1">
    <citation type="submission" date="2020-01" db="EMBL/GenBank/DDBJ databases">
        <title>Genome sequence of Kobresia littledalei, the first chromosome-level genome in the family Cyperaceae.</title>
        <authorList>
            <person name="Qu G."/>
        </authorList>
    </citation>
    <scope>NUCLEOTIDE SEQUENCE</scope>
    <source>
        <strain evidence="2">C.B.Clarke</strain>
        <tissue evidence="2">Leaf</tissue>
    </source>
</reference>
<evidence type="ECO:0000313" key="3">
    <source>
        <dbReference type="Proteomes" id="UP000623129"/>
    </source>
</evidence>
<evidence type="ECO:0000256" key="1">
    <source>
        <dbReference type="SAM" id="MobiDB-lite"/>
    </source>
</evidence>
<keyword evidence="3" id="KW-1185">Reference proteome</keyword>
<evidence type="ECO:0000313" key="2">
    <source>
        <dbReference type="EMBL" id="KAF3340274.1"/>
    </source>
</evidence>
<organism evidence="2 3">
    <name type="scientific">Carex littledalei</name>
    <dbReference type="NCBI Taxonomy" id="544730"/>
    <lineage>
        <taxon>Eukaryota</taxon>
        <taxon>Viridiplantae</taxon>
        <taxon>Streptophyta</taxon>
        <taxon>Embryophyta</taxon>
        <taxon>Tracheophyta</taxon>
        <taxon>Spermatophyta</taxon>
        <taxon>Magnoliopsida</taxon>
        <taxon>Liliopsida</taxon>
        <taxon>Poales</taxon>
        <taxon>Cyperaceae</taxon>
        <taxon>Cyperoideae</taxon>
        <taxon>Cariceae</taxon>
        <taxon>Carex</taxon>
        <taxon>Carex subgen. Euthyceras</taxon>
    </lineage>
</organism>
<comment type="caution">
    <text evidence="2">The sequence shown here is derived from an EMBL/GenBank/DDBJ whole genome shotgun (WGS) entry which is preliminary data.</text>
</comment>
<protein>
    <submittedName>
        <fullName evidence="2">Uncharacterized protein</fullName>
    </submittedName>
</protein>
<dbReference type="OrthoDB" id="1304043at2759"/>
<feature type="region of interest" description="Disordered" evidence="1">
    <location>
        <begin position="56"/>
        <end position="80"/>
    </location>
</feature>
<name>A0A833W1P8_9POAL</name>
<gene>
    <name evidence="2" type="ORF">FCM35_KLT16045</name>
</gene>
<dbReference type="EMBL" id="SWLB01000003">
    <property type="protein sequence ID" value="KAF3340274.1"/>
    <property type="molecule type" value="Genomic_DNA"/>
</dbReference>
<sequence>MMETKLPKRRQLATKAEAIERLHDAHVVSREEVDGAVRVKIVLSKKELKHMVTSLGLRQSSTGNADCPRKTAMNKPNTGDQQSFEQMLHVLRKRHMRRVAAEEAAAAAAAKGGQLSEWQPALQSIPEESRIE</sequence>
<dbReference type="Proteomes" id="UP000623129">
    <property type="component" value="Unassembled WGS sequence"/>
</dbReference>
<accession>A0A833W1P8</accession>
<proteinExistence type="predicted"/>
<dbReference type="AlphaFoldDB" id="A0A833W1P8"/>